<name>A0AAE3HES3_9EURY</name>
<keyword evidence="5 13" id="KW-0812">Transmembrane</keyword>
<dbReference type="Proteomes" id="UP001206983">
    <property type="component" value="Unassembled WGS sequence"/>
</dbReference>
<feature type="transmembrane region" description="Helical" evidence="13">
    <location>
        <begin position="376"/>
        <end position="396"/>
    </location>
</feature>
<dbReference type="PROSITE" id="PS50283">
    <property type="entry name" value="NA_SOLUT_SYMP_3"/>
    <property type="match status" value="1"/>
</dbReference>
<feature type="transmembrane region" description="Helical" evidence="13">
    <location>
        <begin position="402"/>
        <end position="424"/>
    </location>
</feature>
<dbReference type="InterPro" id="IPR050277">
    <property type="entry name" value="Sodium:Solute_Symporter"/>
</dbReference>
<dbReference type="InterPro" id="IPR038377">
    <property type="entry name" value="Na/Glc_symporter_sf"/>
</dbReference>
<evidence type="ECO:0000256" key="9">
    <source>
        <dbReference type="ARBA" id="ARBA00023065"/>
    </source>
</evidence>
<keyword evidence="6" id="KW-0769">Symport</keyword>
<dbReference type="PANTHER" id="PTHR48086:SF3">
    <property type="entry name" value="SODIUM_PROLINE SYMPORTER"/>
    <property type="match status" value="1"/>
</dbReference>
<feature type="transmembrane region" description="Helical" evidence="13">
    <location>
        <begin position="469"/>
        <end position="491"/>
    </location>
</feature>
<dbReference type="RefSeq" id="WP_256623775.1">
    <property type="nucleotide sequence ID" value="NZ_JTEO01000011.1"/>
</dbReference>
<keyword evidence="3" id="KW-0813">Transport</keyword>
<feature type="transmembrane region" description="Helical" evidence="13">
    <location>
        <begin position="268"/>
        <end position="295"/>
    </location>
</feature>
<feature type="transmembrane region" description="Helical" evidence="13">
    <location>
        <begin position="76"/>
        <end position="95"/>
    </location>
</feature>
<keyword evidence="15" id="KW-1185">Reference proteome</keyword>
<evidence type="ECO:0000256" key="4">
    <source>
        <dbReference type="ARBA" id="ARBA00022475"/>
    </source>
</evidence>
<dbReference type="PROSITE" id="PS00457">
    <property type="entry name" value="NA_SOLUT_SYMP_2"/>
    <property type="match status" value="1"/>
</dbReference>
<gene>
    <name evidence="14" type="ORF">PV02_12430</name>
</gene>
<keyword evidence="10 13" id="KW-0472">Membrane</keyword>
<keyword evidence="7 13" id="KW-1133">Transmembrane helix</keyword>
<dbReference type="InterPro" id="IPR001734">
    <property type="entry name" value="Na/solute_symporter"/>
</dbReference>
<evidence type="ECO:0000313" key="14">
    <source>
        <dbReference type="EMBL" id="MCQ6963883.1"/>
    </source>
</evidence>
<dbReference type="Gene3D" id="1.20.1730.10">
    <property type="entry name" value="Sodium/glucose cotransporter"/>
    <property type="match status" value="1"/>
</dbReference>
<comment type="similarity">
    <text evidence="2 12">Belongs to the sodium:solute symporter (SSF) (TC 2.A.21) family.</text>
</comment>
<reference evidence="14 15" key="1">
    <citation type="journal article" date="2011" name="Appl. Environ. Microbiol.">
        <title>Methanogenic archaea isolated from Taiwan's Chelungpu fault.</title>
        <authorList>
            <person name="Wu S.Y."/>
            <person name="Lai M.C."/>
        </authorList>
    </citation>
    <scope>NUCLEOTIDE SEQUENCE [LARGE SCALE GENOMIC DNA]</scope>
    <source>
        <strain evidence="14 15">St545Mb</strain>
    </source>
</reference>
<keyword evidence="8" id="KW-0915">Sodium</keyword>
<proteinExistence type="inferred from homology"/>
<evidence type="ECO:0000256" key="2">
    <source>
        <dbReference type="ARBA" id="ARBA00006434"/>
    </source>
</evidence>
<comment type="caution">
    <text evidence="14">The sequence shown here is derived from an EMBL/GenBank/DDBJ whole genome shotgun (WGS) entry which is preliminary data.</text>
</comment>
<keyword evidence="11" id="KW-0739">Sodium transport</keyword>
<organism evidence="14 15">
    <name type="scientific">Methanolobus chelungpuianus</name>
    <dbReference type="NCBI Taxonomy" id="502115"/>
    <lineage>
        <taxon>Archaea</taxon>
        <taxon>Methanobacteriati</taxon>
        <taxon>Methanobacteriota</taxon>
        <taxon>Stenosarchaea group</taxon>
        <taxon>Methanomicrobia</taxon>
        <taxon>Methanosarcinales</taxon>
        <taxon>Methanosarcinaceae</taxon>
        <taxon>Methanolobus</taxon>
    </lineage>
</organism>
<dbReference type="PANTHER" id="PTHR48086">
    <property type="entry name" value="SODIUM/PROLINE SYMPORTER-RELATED"/>
    <property type="match status" value="1"/>
</dbReference>
<feature type="transmembrane region" description="Helical" evidence="13">
    <location>
        <begin position="116"/>
        <end position="134"/>
    </location>
</feature>
<keyword evidence="9" id="KW-0406">Ion transport</keyword>
<dbReference type="AlphaFoldDB" id="A0AAE3HES3"/>
<evidence type="ECO:0000256" key="7">
    <source>
        <dbReference type="ARBA" id="ARBA00022989"/>
    </source>
</evidence>
<evidence type="ECO:0000313" key="15">
    <source>
        <dbReference type="Proteomes" id="UP001206983"/>
    </source>
</evidence>
<feature type="transmembrane region" description="Helical" evidence="13">
    <location>
        <begin position="224"/>
        <end position="247"/>
    </location>
</feature>
<comment type="subcellular location">
    <subcellularLocation>
        <location evidence="1">Cell membrane</location>
        <topology evidence="1">Multi-pass membrane protein</topology>
    </subcellularLocation>
</comment>
<evidence type="ECO:0000256" key="8">
    <source>
        <dbReference type="ARBA" id="ARBA00023053"/>
    </source>
</evidence>
<dbReference type="GO" id="GO:0015293">
    <property type="term" value="F:symporter activity"/>
    <property type="evidence" value="ECO:0007669"/>
    <property type="project" value="UniProtKB-KW"/>
</dbReference>
<dbReference type="GO" id="GO:0046942">
    <property type="term" value="P:carboxylic acid transport"/>
    <property type="evidence" value="ECO:0007669"/>
    <property type="project" value="UniProtKB-ARBA"/>
</dbReference>
<evidence type="ECO:0000256" key="11">
    <source>
        <dbReference type="ARBA" id="ARBA00023201"/>
    </source>
</evidence>
<evidence type="ECO:0000256" key="3">
    <source>
        <dbReference type="ARBA" id="ARBA00022448"/>
    </source>
</evidence>
<dbReference type="GO" id="GO:0005886">
    <property type="term" value="C:plasma membrane"/>
    <property type="evidence" value="ECO:0007669"/>
    <property type="project" value="UniProtKB-SubCell"/>
</dbReference>
<feature type="transmembrane region" description="Helical" evidence="13">
    <location>
        <begin position="45"/>
        <end position="70"/>
    </location>
</feature>
<feature type="transmembrane region" description="Helical" evidence="13">
    <location>
        <begin position="6"/>
        <end position="25"/>
    </location>
</feature>
<accession>A0AAE3HES3</accession>
<dbReference type="EMBL" id="JTEO01000011">
    <property type="protein sequence ID" value="MCQ6963883.1"/>
    <property type="molecule type" value="Genomic_DNA"/>
</dbReference>
<evidence type="ECO:0000256" key="1">
    <source>
        <dbReference type="ARBA" id="ARBA00004651"/>
    </source>
</evidence>
<dbReference type="Pfam" id="PF00474">
    <property type="entry name" value="SSF"/>
    <property type="match status" value="1"/>
</dbReference>
<sequence>MQNYQIFLLLMAVYLLGLISIGLYFSKKQKSVTDFWLAGRRIGSVAIGFSAASSWMTAGGILAVIGLYIVLGMSSIWSFVAPNILALLLIALLVGKIKHLPAITQPELLEQRYSSTLRGPVAFIIAVVMILFAVADIRGLSLVLEIFFGLPPIYAAAIVAIAISLYVTLGGFSAVVWTDMVQFVLLSVFALAMAFIVVSAATAGTAEIPAISTSELLGNVSTDWWNPFIIGIPAVMIFIFAIIPGWVTEQDPWQRIWASRDEKSARNGMIMGSFLIFLVFGVACTLIAIGLSYLYPGIPASFAEIGMGAMAQAEPALLFFIVENLSPLALGLAGVGLAAAAMSSADTFATSGGSCLSRDIYQRYIKPDATMKEMMAVNRVSVLIIVLAATFFSFYITGIIEAIHIATFIASASYFFPLMGGLYWKRATKEGALAGLVVGAVAQIAFTIIDYSGTPLQAIGFLAPISSLLSNHGVILGMLLSGVAFFGVSVATKPSSLVNLAPFFADEAEKLVKEDILVQDSDVQYKKLLGSLDKEITGDRASLKLNLEASATVNWDRFINELKSIHPSWVTPTGVNSVYWLTKGDMLACVSLSRGHTEKEIWFSSEPRTKDVEEASKEFFTAFKQVAQALDNIGIMLALPAPQKA</sequence>
<evidence type="ECO:0000256" key="6">
    <source>
        <dbReference type="ARBA" id="ARBA00022847"/>
    </source>
</evidence>
<evidence type="ECO:0000256" key="5">
    <source>
        <dbReference type="ARBA" id="ARBA00022692"/>
    </source>
</evidence>
<dbReference type="GO" id="GO:0006814">
    <property type="term" value="P:sodium ion transport"/>
    <property type="evidence" value="ECO:0007669"/>
    <property type="project" value="UniProtKB-KW"/>
</dbReference>
<protein>
    <submittedName>
        <fullName evidence="14">Sodium:proline symporter</fullName>
    </submittedName>
</protein>
<evidence type="ECO:0000256" key="13">
    <source>
        <dbReference type="SAM" id="Phobius"/>
    </source>
</evidence>
<feature type="transmembrane region" description="Helical" evidence="13">
    <location>
        <begin position="183"/>
        <end position="204"/>
    </location>
</feature>
<evidence type="ECO:0000256" key="12">
    <source>
        <dbReference type="RuleBase" id="RU362091"/>
    </source>
</evidence>
<feature type="transmembrane region" description="Helical" evidence="13">
    <location>
        <begin position="154"/>
        <end position="176"/>
    </location>
</feature>
<dbReference type="CDD" id="cd10322">
    <property type="entry name" value="SLC5sbd"/>
    <property type="match status" value="1"/>
</dbReference>
<feature type="transmembrane region" description="Helical" evidence="13">
    <location>
        <begin position="431"/>
        <end position="449"/>
    </location>
</feature>
<dbReference type="InterPro" id="IPR018212">
    <property type="entry name" value="Na/solute_symporter_CS"/>
</dbReference>
<feature type="transmembrane region" description="Helical" evidence="13">
    <location>
        <begin position="315"/>
        <end position="341"/>
    </location>
</feature>
<keyword evidence="4" id="KW-1003">Cell membrane</keyword>
<evidence type="ECO:0000256" key="10">
    <source>
        <dbReference type="ARBA" id="ARBA00023136"/>
    </source>
</evidence>